<evidence type="ECO:0000313" key="1">
    <source>
        <dbReference type="EMBL" id="KAJ9061081.1"/>
    </source>
</evidence>
<proteinExistence type="predicted"/>
<comment type="caution">
    <text evidence="1">The sequence shown here is derived from an EMBL/GenBank/DDBJ whole genome shotgun (WGS) entry which is preliminary data.</text>
</comment>
<reference evidence="1" key="1">
    <citation type="submission" date="2022-04" db="EMBL/GenBank/DDBJ databases">
        <title>Genome of the entomopathogenic fungus Entomophthora muscae.</title>
        <authorList>
            <person name="Elya C."/>
            <person name="Lovett B.R."/>
            <person name="Lee E."/>
            <person name="Macias A.M."/>
            <person name="Hajek A.E."/>
            <person name="De Bivort B.L."/>
            <person name="Kasson M.T."/>
            <person name="De Fine Licht H.H."/>
            <person name="Stajich J.E."/>
        </authorList>
    </citation>
    <scope>NUCLEOTIDE SEQUENCE</scope>
    <source>
        <strain evidence="1">Berkeley</strain>
    </source>
</reference>
<accession>A0ACC2SFF0</accession>
<protein>
    <submittedName>
        <fullName evidence="1">Uncharacterized protein</fullName>
    </submittedName>
</protein>
<organism evidence="1 2">
    <name type="scientific">Entomophthora muscae</name>
    <dbReference type="NCBI Taxonomy" id="34485"/>
    <lineage>
        <taxon>Eukaryota</taxon>
        <taxon>Fungi</taxon>
        <taxon>Fungi incertae sedis</taxon>
        <taxon>Zoopagomycota</taxon>
        <taxon>Entomophthoromycotina</taxon>
        <taxon>Entomophthoromycetes</taxon>
        <taxon>Entomophthorales</taxon>
        <taxon>Entomophthoraceae</taxon>
        <taxon>Entomophthora</taxon>
    </lineage>
</organism>
<sequence length="88" mass="10308">MSSVLPSSNKEKELIMVPEGILMAHSMAAHNFPKFSGSNVKWCISQYDKFFKEYLVCRSDMVFNVCQFLAKKPAKWYDMVLEFDNWDE</sequence>
<gene>
    <name evidence="1" type="ORF">DSO57_1024198</name>
</gene>
<dbReference type="Proteomes" id="UP001165960">
    <property type="component" value="Unassembled WGS sequence"/>
</dbReference>
<dbReference type="EMBL" id="QTSX02005100">
    <property type="protein sequence ID" value="KAJ9061081.1"/>
    <property type="molecule type" value="Genomic_DNA"/>
</dbReference>
<evidence type="ECO:0000313" key="2">
    <source>
        <dbReference type="Proteomes" id="UP001165960"/>
    </source>
</evidence>
<keyword evidence="2" id="KW-1185">Reference proteome</keyword>
<name>A0ACC2SFF0_9FUNG</name>